<gene>
    <name evidence="1" type="ORF">GLV81_11935</name>
</gene>
<name>A0A6I6G8T6_9BACT</name>
<dbReference type="PROSITE" id="PS51257">
    <property type="entry name" value="PROKAR_LIPOPROTEIN"/>
    <property type="match status" value="1"/>
</dbReference>
<evidence type="ECO:0000313" key="2">
    <source>
        <dbReference type="Proteomes" id="UP000426027"/>
    </source>
</evidence>
<organism evidence="1 2">
    <name type="scientific">Phnomibacter ginsenosidimutans</name>
    <dbReference type="NCBI Taxonomy" id="2676868"/>
    <lineage>
        <taxon>Bacteria</taxon>
        <taxon>Pseudomonadati</taxon>
        <taxon>Bacteroidota</taxon>
        <taxon>Chitinophagia</taxon>
        <taxon>Chitinophagales</taxon>
        <taxon>Chitinophagaceae</taxon>
        <taxon>Phnomibacter</taxon>
    </lineage>
</organism>
<dbReference type="RefSeq" id="WP_157479067.1">
    <property type="nucleotide sequence ID" value="NZ_CP046566.1"/>
</dbReference>
<evidence type="ECO:0000313" key="1">
    <source>
        <dbReference type="EMBL" id="QGW28714.1"/>
    </source>
</evidence>
<keyword evidence="2" id="KW-1185">Reference proteome</keyword>
<dbReference type="AlphaFoldDB" id="A0A6I6G8T6"/>
<reference evidence="1 2" key="1">
    <citation type="submission" date="2019-11" db="EMBL/GenBank/DDBJ databases">
        <authorList>
            <person name="Im W.T."/>
        </authorList>
    </citation>
    <scope>NUCLEOTIDE SEQUENCE [LARGE SCALE GENOMIC DNA]</scope>
    <source>
        <strain evidence="1 2">SB-02</strain>
    </source>
</reference>
<sequence>MKQLSFWLLVFTIVSCSLIKDDANKNCQKFQTYFGAKDDSNYIKWKIGYLQDRLEIKSIFKGTDSLEFRLWLPGIFSVDSTWHLVRYKLNNRNEWELVVTNFRFEWIGVEEYIDSYMTVSEKILTPDTTILHLLLANTPLLSNSQTFNDSCINYIKGPYKQIFMEYATPCSYWGTEFWSPNKVDDSCKSESDILFNKLLQGLQKQNGLEFIINYIQ</sequence>
<protein>
    <submittedName>
        <fullName evidence="1">Uncharacterized protein</fullName>
    </submittedName>
</protein>
<dbReference type="Proteomes" id="UP000426027">
    <property type="component" value="Chromosome"/>
</dbReference>
<proteinExistence type="predicted"/>
<dbReference type="EMBL" id="CP046566">
    <property type="protein sequence ID" value="QGW28714.1"/>
    <property type="molecule type" value="Genomic_DNA"/>
</dbReference>
<accession>A0A6I6G8T6</accession>
<dbReference type="KEGG" id="fls:GLV81_11935"/>